<dbReference type="Pfam" id="PF09585">
    <property type="entry name" value="Lin0512_fam"/>
    <property type="match status" value="1"/>
</dbReference>
<keyword evidence="1" id="KW-0547">Nucleotide-binding</keyword>
<gene>
    <name evidence="5" type="primary">LOC113731053</name>
</gene>
<keyword evidence="2" id="KW-0342">GTP-binding</keyword>
<dbReference type="GeneID" id="113731053"/>
<dbReference type="NCBIfam" id="TIGR02058">
    <property type="entry name" value="lin0512_fam"/>
    <property type="match status" value="1"/>
</dbReference>
<organism evidence="4 5">
    <name type="scientific">Coffea arabica</name>
    <name type="common">Arabian coffee</name>
    <dbReference type="NCBI Taxonomy" id="13443"/>
    <lineage>
        <taxon>Eukaryota</taxon>
        <taxon>Viridiplantae</taxon>
        <taxon>Streptophyta</taxon>
        <taxon>Embryophyta</taxon>
        <taxon>Tracheophyta</taxon>
        <taxon>Spermatophyta</taxon>
        <taxon>Magnoliopsida</taxon>
        <taxon>eudicotyledons</taxon>
        <taxon>Gunneridae</taxon>
        <taxon>Pentapetalae</taxon>
        <taxon>asterids</taxon>
        <taxon>lamiids</taxon>
        <taxon>Gentianales</taxon>
        <taxon>Rubiaceae</taxon>
        <taxon>Ixoroideae</taxon>
        <taxon>Gardenieae complex</taxon>
        <taxon>Bertiereae - Coffeeae clade</taxon>
        <taxon>Coffeeae</taxon>
        <taxon>Coffea</taxon>
    </lineage>
</organism>
<dbReference type="AlphaFoldDB" id="A0A6P6WA31"/>
<reference evidence="4" key="1">
    <citation type="journal article" date="2025" name="Foods">
        <title>Unveiling the Microbial Signatures of Arabica Coffee Cherries: Insights into Ripeness Specific Diversity, Functional Traits, and Implications for Quality and Safety.</title>
        <authorList>
            <consortium name="RefSeq"/>
            <person name="Tenea G.N."/>
            <person name="Cifuentes V."/>
            <person name="Reyes P."/>
            <person name="Cevallos-Vallejos M."/>
        </authorList>
    </citation>
    <scope>NUCLEOTIDE SEQUENCE [LARGE SCALE GENOMIC DNA]</scope>
</reference>
<dbReference type="PANTHER" id="PTHR34784:SF1">
    <property type="entry name" value="50S RIBOSOMAL PROTEIN L34"/>
    <property type="match status" value="1"/>
</dbReference>
<name>A0A6P6WA31_COFAR</name>
<evidence type="ECO:0000313" key="5">
    <source>
        <dbReference type="RefSeq" id="XP_027111890.1"/>
    </source>
</evidence>
<keyword evidence="4" id="KW-1185">Reference proteome</keyword>
<dbReference type="RefSeq" id="XP_027111890.1">
    <property type="nucleotide sequence ID" value="XM_027256089.2"/>
</dbReference>
<dbReference type="PANTHER" id="PTHR34784">
    <property type="entry name" value="50S RIBOSOMAL PROTEIN L34"/>
    <property type="match status" value="1"/>
</dbReference>
<dbReference type="InterPro" id="IPR037103">
    <property type="entry name" value="Tubulin/FtsZ-like_C"/>
</dbReference>
<evidence type="ECO:0000256" key="1">
    <source>
        <dbReference type="ARBA" id="ARBA00022741"/>
    </source>
</evidence>
<evidence type="ECO:0000313" key="4">
    <source>
        <dbReference type="Proteomes" id="UP001652660"/>
    </source>
</evidence>
<sequence>MMIASTSFTATSTAKLLHSSSATRNSNPFLGFTHKTPTKQSSSPPRRVLHLVLTASISRSSPPAAPPPSQPKTSMASETVPSPSMKLLFVEMGVGYDQHGQDITSAAMRACRDAISSNSIPAFRRGSIPGVSFNEMKLQIKLGVPRPLQNSLEIEKVKSVFPYGSILSVEVVDGGLICSSGVHVEEMGDKNDDCYIVNAAVYVGY</sequence>
<dbReference type="InterPro" id="IPR011719">
    <property type="entry name" value="CHP02058"/>
</dbReference>
<evidence type="ECO:0000256" key="3">
    <source>
        <dbReference type="SAM" id="MobiDB-lite"/>
    </source>
</evidence>
<dbReference type="OrthoDB" id="193238at2759"/>
<evidence type="ECO:0008006" key="6">
    <source>
        <dbReference type="Google" id="ProtNLM"/>
    </source>
</evidence>
<reference evidence="5" key="2">
    <citation type="submission" date="2025-08" db="UniProtKB">
        <authorList>
            <consortium name="RefSeq"/>
        </authorList>
    </citation>
    <scope>IDENTIFICATION</scope>
    <source>
        <tissue evidence="5">Leaves</tissue>
    </source>
</reference>
<dbReference type="GO" id="GO:0005525">
    <property type="term" value="F:GTP binding"/>
    <property type="evidence" value="ECO:0007669"/>
    <property type="project" value="UniProtKB-KW"/>
</dbReference>
<feature type="region of interest" description="Disordered" evidence="3">
    <location>
        <begin position="25"/>
        <end position="79"/>
    </location>
</feature>
<accession>A0A6P6WA31</accession>
<proteinExistence type="predicted"/>
<dbReference type="Gene3D" id="3.30.1330.20">
    <property type="entry name" value="Tubulin/FtsZ, C-terminal domain"/>
    <property type="match status" value="1"/>
</dbReference>
<protein>
    <recommendedName>
        <fullName evidence="6">50S ribosomal protein L34, chloroplastic-like</fullName>
    </recommendedName>
</protein>
<dbReference type="Proteomes" id="UP001652660">
    <property type="component" value="Chromosome 2c"/>
</dbReference>
<evidence type="ECO:0000256" key="2">
    <source>
        <dbReference type="ARBA" id="ARBA00023134"/>
    </source>
</evidence>